<evidence type="ECO:0000313" key="1">
    <source>
        <dbReference type="EMBL" id="MBB5218499.1"/>
    </source>
</evidence>
<reference evidence="2 4" key="1">
    <citation type="submission" date="2018-08" db="EMBL/GenBank/DDBJ databases">
        <title>The first complete genome of Treponema rectale (CHPAT), a commensal spirochete of the bovine rectum.</title>
        <authorList>
            <person name="Staton G.J."/>
            <person name="Clegg S.R."/>
            <person name="Carter S.D."/>
            <person name="Radford A.D."/>
            <person name="Darby A."/>
            <person name="Hall N."/>
            <person name="Birtles R.J."/>
            <person name="Evans N.J."/>
        </authorList>
    </citation>
    <scope>NUCLEOTIDE SEQUENCE [LARGE SCALE GENOMIC DNA]</scope>
    <source>
        <strain evidence="2 4">CHPA</strain>
    </source>
</reference>
<keyword evidence="1" id="KW-0966">Cell projection</keyword>
<dbReference type="Gene3D" id="3.30.160.170">
    <property type="entry name" value="FlaG-like"/>
    <property type="match status" value="1"/>
</dbReference>
<dbReference type="SUPFAM" id="SSF160214">
    <property type="entry name" value="FlaG-like"/>
    <property type="match status" value="1"/>
</dbReference>
<dbReference type="EMBL" id="CP031517">
    <property type="protein sequence ID" value="QOS39815.1"/>
    <property type="molecule type" value="Genomic_DNA"/>
</dbReference>
<dbReference type="PANTHER" id="PTHR37166">
    <property type="entry name" value="PROTEIN FLAG"/>
    <property type="match status" value="1"/>
</dbReference>
<accession>A0A840S7E0</accession>
<evidence type="ECO:0000313" key="3">
    <source>
        <dbReference type="Proteomes" id="UP000578697"/>
    </source>
</evidence>
<protein>
    <submittedName>
        <fullName evidence="1">Flagellar protein FlaG</fullName>
    </submittedName>
</protein>
<proteinExistence type="predicted"/>
<dbReference type="KEGG" id="trc:DYE49_04840"/>
<dbReference type="EMBL" id="JACHFR010000001">
    <property type="protein sequence ID" value="MBB5218499.1"/>
    <property type="molecule type" value="Genomic_DNA"/>
</dbReference>
<dbReference type="Proteomes" id="UP000593591">
    <property type="component" value="Chromosome"/>
</dbReference>
<dbReference type="InterPro" id="IPR035924">
    <property type="entry name" value="FlaG-like_sf"/>
</dbReference>
<reference evidence="1 3" key="2">
    <citation type="submission" date="2020-08" db="EMBL/GenBank/DDBJ databases">
        <title>Genomic Encyclopedia of Type Strains, Phase IV (KMG-IV): sequencing the most valuable type-strain genomes for metagenomic binning, comparative biology and taxonomic classification.</title>
        <authorList>
            <person name="Goeker M."/>
        </authorList>
    </citation>
    <scope>NUCLEOTIDE SEQUENCE [LARGE SCALE GENOMIC DNA]</scope>
    <source>
        <strain evidence="1 3">DSM 103679</strain>
    </source>
</reference>
<sequence length="126" mass="14085">MNTISTIGQTGAMDGTTVSSSFETTKNIKLQTDSMNKLPDSAAEVSENISRNIEATKADVQELQRLSDMVMGHKLQFNVNEDLNKVIVKVVNSKTNEVIREIPSEEVQKFQSRLKRQIGLLFDEVI</sequence>
<evidence type="ECO:0000313" key="2">
    <source>
        <dbReference type="EMBL" id="QOS39815.1"/>
    </source>
</evidence>
<name>A0A840S7E0_9SPIR</name>
<keyword evidence="1" id="KW-0969">Cilium</keyword>
<keyword evidence="1" id="KW-0282">Flagellum</keyword>
<dbReference type="RefSeq" id="WP_184651917.1">
    <property type="nucleotide sequence ID" value="NZ_JACHFR010000001.1"/>
</dbReference>
<evidence type="ECO:0000313" key="4">
    <source>
        <dbReference type="Proteomes" id="UP000593591"/>
    </source>
</evidence>
<organism evidence="1 3">
    <name type="scientific">Treponema rectale</name>
    <dbReference type="NCBI Taxonomy" id="744512"/>
    <lineage>
        <taxon>Bacteria</taxon>
        <taxon>Pseudomonadati</taxon>
        <taxon>Spirochaetota</taxon>
        <taxon>Spirochaetia</taxon>
        <taxon>Spirochaetales</taxon>
        <taxon>Treponemataceae</taxon>
        <taxon>Treponema</taxon>
    </lineage>
</organism>
<keyword evidence="3" id="KW-1185">Reference proteome</keyword>
<dbReference type="Proteomes" id="UP000578697">
    <property type="component" value="Unassembled WGS sequence"/>
</dbReference>
<dbReference type="AlphaFoldDB" id="A0A840S7E0"/>
<dbReference type="Pfam" id="PF03646">
    <property type="entry name" value="FlaG"/>
    <property type="match status" value="1"/>
</dbReference>
<gene>
    <name evidence="2" type="ORF">DYE49_04840</name>
    <name evidence="1" type="ORF">HNP77_000843</name>
</gene>
<dbReference type="PANTHER" id="PTHR37166:SF1">
    <property type="entry name" value="PROTEIN FLAG"/>
    <property type="match status" value="1"/>
</dbReference>
<dbReference type="InterPro" id="IPR005186">
    <property type="entry name" value="FlaG"/>
</dbReference>